<keyword evidence="6" id="KW-0539">Nucleus</keyword>
<evidence type="ECO:0000313" key="8">
    <source>
        <dbReference type="EMBL" id="GAU45705.1"/>
    </source>
</evidence>
<evidence type="ECO:0000256" key="2">
    <source>
        <dbReference type="ARBA" id="ARBA00023015"/>
    </source>
</evidence>
<accession>A0A2Z6PAS5</accession>
<dbReference type="PANTHER" id="PTHR47288:SF1">
    <property type="entry name" value="WUSCHEL-RELATED HOMEOBOX 9"/>
    <property type="match status" value="1"/>
</dbReference>
<keyword evidence="9" id="KW-1185">Reference proteome</keyword>
<dbReference type="OrthoDB" id="1935198at2759"/>
<keyword evidence="4" id="KW-0371">Homeobox</keyword>
<dbReference type="GO" id="GO:0003700">
    <property type="term" value="F:DNA-binding transcription factor activity"/>
    <property type="evidence" value="ECO:0007669"/>
    <property type="project" value="InterPro"/>
</dbReference>
<comment type="similarity">
    <text evidence="7">Belongs to the WUS homeobox family.</text>
</comment>
<name>A0A2Z6PAS5_TRISU</name>
<dbReference type="InterPro" id="IPR044557">
    <property type="entry name" value="WOX8/9-like"/>
</dbReference>
<dbReference type="PANTHER" id="PTHR47288">
    <property type="entry name" value="WUSCHEL-RELATED HOMEOBOX 9"/>
    <property type="match status" value="1"/>
</dbReference>
<keyword evidence="3" id="KW-0238">DNA-binding</keyword>
<evidence type="ECO:0000313" key="9">
    <source>
        <dbReference type="Proteomes" id="UP000242715"/>
    </source>
</evidence>
<gene>
    <name evidence="8" type="ORF">TSUD_86810</name>
</gene>
<dbReference type="EMBL" id="DF974143">
    <property type="protein sequence ID" value="GAU45705.1"/>
    <property type="molecule type" value="Genomic_DNA"/>
</dbReference>
<keyword evidence="5" id="KW-0804">Transcription</keyword>
<dbReference type="GO" id="GO:0003677">
    <property type="term" value="F:DNA binding"/>
    <property type="evidence" value="ECO:0007669"/>
    <property type="project" value="UniProtKB-KW"/>
</dbReference>
<sequence>MTQQLPQQNVDVPDLLNHEIFMKCENKIPMNEHYDQGIIQDHEAAMNINLGVTSNSLNDDSTLPSHPPIVNAHFTDPFSITQFQGVGEAEDFTEKCIVSINNHIFKVNVGPFNICQIFGDEAVLVDSSGQTILTDECGITLESLQHGASYYVYGLLIMERRNYSSLVLL</sequence>
<dbReference type="AlphaFoldDB" id="A0A2Z6PAS5"/>
<proteinExistence type="inferred from homology"/>
<keyword evidence="2" id="KW-0805">Transcription regulation</keyword>
<evidence type="ECO:0000256" key="7">
    <source>
        <dbReference type="ARBA" id="ARBA00024040"/>
    </source>
</evidence>
<protein>
    <submittedName>
        <fullName evidence="8">Uncharacterized protein</fullName>
    </submittedName>
</protein>
<reference evidence="9" key="1">
    <citation type="journal article" date="2017" name="Front. Plant Sci.">
        <title>Climate Clever Clovers: New Paradigm to Reduce the Environmental Footprint of Ruminants by Breeding Low Methanogenic Forages Utilizing Haplotype Variation.</title>
        <authorList>
            <person name="Kaur P."/>
            <person name="Appels R."/>
            <person name="Bayer P.E."/>
            <person name="Keeble-Gagnere G."/>
            <person name="Wang J."/>
            <person name="Hirakawa H."/>
            <person name="Shirasawa K."/>
            <person name="Vercoe P."/>
            <person name="Stefanova K."/>
            <person name="Durmic Z."/>
            <person name="Nichols P."/>
            <person name="Revell C."/>
            <person name="Isobe S.N."/>
            <person name="Edwards D."/>
            <person name="Erskine W."/>
        </authorList>
    </citation>
    <scope>NUCLEOTIDE SEQUENCE [LARGE SCALE GENOMIC DNA]</scope>
    <source>
        <strain evidence="9">cv. Daliak</strain>
    </source>
</reference>
<evidence type="ECO:0000256" key="3">
    <source>
        <dbReference type="ARBA" id="ARBA00023125"/>
    </source>
</evidence>
<dbReference type="Proteomes" id="UP000242715">
    <property type="component" value="Unassembled WGS sequence"/>
</dbReference>
<evidence type="ECO:0000256" key="1">
    <source>
        <dbReference type="ARBA" id="ARBA00022473"/>
    </source>
</evidence>
<organism evidence="8 9">
    <name type="scientific">Trifolium subterraneum</name>
    <name type="common">Subterranean clover</name>
    <dbReference type="NCBI Taxonomy" id="3900"/>
    <lineage>
        <taxon>Eukaryota</taxon>
        <taxon>Viridiplantae</taxon>
        <taxon>Streptophyta</taxon>
        <taxon>Embryophyta</taxon>
        <taxon>Tracheophyta</taxon>
        <taxon>Spermatophyta</taxon>
        <taxon>Magnoliopsida</taxon>
        <taxon>eudicotyledons</taxon>
        <taxon>Gunneridae</taxon>
        <taxon>Pentapetalae</taxon>
        <taxon>rosids</taxon>
        <taxon>fabids</taxon>
        <taxon>Fabales</taxon>
        <taxon>Fabaceae</taxon>
        <taxon>Papilionoideae</taxon>
        <taxon>50 kb inversion clade</taxon>
        <taxon>NPAAA clade</taxon>
        <taxon>Hologalegina</taxon>
        <taxon>IRL clade</taxon>
        <taxon>Trifolieae</taxon>
        <taxon>Trifolium</taxon>
    </lineage>
</organism>
<dbReference type="GO" id="GO:0050793">
    <property type="term" value="P:regulation of developmental process"/>
    <property type="evidence" value="ECO:0007669"/>
    <property type="project" value="InterPro"/>
</dbReference>
<evidence type="ECO:0000256" key="6">
    <source>
        <dbReference type="ARBA" id="ARBA00023242"/>
    </source>
</evidence>
<evidence type="ECO:0000256" key="4">
    <source>
        <dbReference type="ARBA" id="ARBA00023155"/>
    </source>
</evidence>
<keyword evidence="1" id="KW-0217">Developmental protein</keyword>
<evidence type="ECO:0000256" key="5">
    <source>
        <dbReference type="ARBA" id="ARBA00023163"/>
    </source>
</evidence>